<dbReference type="GO" id="GO:0006886">
    <property type="term" value="P:intracellular protein transport"/>
    <property type="evidence" value="ECO:0007669"/>
    <property type="project" value="TreeGrafter"/>
</dbReference>
<comment type="caution">
    <text evidence="7">The sequence shown here is derived from an EMBL/GenBank/DDBJ whole genome shotgun (WGS) entry which is preliminary data.</text>
</comment>
<dbReference type="FunFam" id="3.40.50.300:FF:001166">
    <property type="entry name" value="ADP-ribosylation factor D"/>
    <property type="match status" value="1"/>
</dbReference>
<dbReference type="InterPro" id="IPR024156">
    <property type="entry name" value="Small_GTPase_ARF"/>
</dbReference>
<dbReference type="PROSITE" id="PS51417">
    <property type="entry name" value="ARF"/>
    <property type="match status" value="1"/>
</dbReference>
<evidence type="ECO:0000256" key="4">
    <source>
        <dbReference type="PIRSR" id="PIRSR606689-1"/>
    </source>
</evidence>
<dbReference type="EMBL" id="MCFI01000002">
    <property type="protein sequence ID" value="ORY87053.1"/>
    <property type="molecule type" value="Genomic_DNA"/>
</dbReference>
<dbReference type="RefSeq" id="XP_040727909.1">
    <property type="nucleotide sequence ID" value="XM_040867504.1"/>
</dbReference>
<comment type="similarity">
    <text evidence="1 6">Belongs to the small GTPase superfamily. Arf family.</text>
</comment>
<dbReference type="NCBIfam" id="TIGR00231">
    <property type="entry name" value="small_GTP"/>
    <property type="match status" value="1"/>
</dbReference>
<accession>A0A1Y2FSS5</accession>
<dbReference type="OMA" id="HGFYKYM"/>
<feature type="binding site" evidence="4">
    <location>
        <begin position="130"/>
        <end position="133"/>
    </location>
    <ligand>
        <name>GTP</name>
        <dbReference type="ChEBI" id="CHEBI:37565"/>
    </ligand>
</feature>
<dbReference type="PRINTS" id="PR00328">
    <property type="entry name" value="SAR1GTPBP"/>
</dbReference>
<keyword evidence="5" id="KW-0479">Metal-binding</keyword>
<dbReference type="AlphaFoldDB" id="A0A1Y2FSS5"/>
<feature type="binding site" evidence="5">
    <location>
        <position position="54"/>
    </location>
    <ligand>
        <name>Mg(2+)</name>
        <dbReference type="ChEBI" id="CHEBI:18420"/>
    </ligand>
</feature>
<dbReference type="SMART" id="SM00175">
    <property type="entry name" value="RAB"/>
    <property type="match status" value="1"/>
</dbReference>
<evidence type="ECO:0000313" key="8">
    <source>
        <dbReference type="Proteomes" id="UP000193685"/>
    </source>
</evidence>
<evidence type="ECO:0000313" key="7">
    <source>
        <dbReference type="EMBL" id="ORY87053.1"/>
    </source>
</evidence>
<feature type="binding site" evidence="4">
    <location>
        <position position="76"/>
    </location>
    <ligand>
        <name>GTP</name>
        <dbReference type="ChEBI" id="CHEBI:37565"/>
    </ligand>
</feature>
<feature type="binding site" evidence="5">
    <location>
        <position position="31"/>
    </location>
    <ligand>
        <name>Mg(2+)</name>
        <dbReference type="ChEBI" id="CHEBI:18420"/>
    </ligand>
</feature>
<keyword evidence="8" id="KW-1185">Reference proteome</keyword>
<keyword evidence="2 4" id="KW-0547">Nucleotide-binding</keyword>
<dbReference type="InterPro" id="IPR027417">
    <property type="entry name" value="P-loop_NTPase"/>
</dbReference>
<sequence length="195" mass="21375">MYTLLRDLVASYTRKPEYGVLILGLDNAGKTTLLERMKSVSGAPSLAAEKITPTVGQNVGKLVIKRTKLTCWDLGGQTALRPLWQRYFSEAHIIVFIVDASSPERLSESSSVLEDIAGDISGIPILVLANKQDQEEAMALVDIKEAINPIIEQIDPREGGILGCSALRGDGVAEALEWIYSRVTRNAKERPPLMR</sequence>
<proteinExistence type="inferred from homology"/>
<name>A0A1Y2FSS5_PROLT</name>
<dbReference type="SMART" id="SM00177">
    <property type="entry name" value="ARF"/>
    <property type="match status" value="1"/>
</dbReference>
<dbReference type="PANTHER" id="PTHR45909">
    <property type="entry name" value="ADP-RIBOSYLATION FACTOR-RELATED PROTEIN 1"/>
    <property type="match status" value="1"/>
</dbReference>
<keyword evidence="3 4" id="KW-0342">GTP-binding</keyword>
<dbReference type="GO" id="GO:0043001">
    <property type="term" value="P:Golgi to plasma membrane protein transport"/>
    <property type="evidence" value="ECO:0007669"/>
    <property type="project" value="TreeGrafter"/>
</dbReference>
<dbReference type="PANTHER" id="PTHR45909:SF1">
    <property type="entry name" value="ADP-RIBOSYLATION FACTOR-RELATED PROTEIN 1"/>
    <property type="match status" value="1"/>
</dbReference>
<evidence type="ECO:0000256" key="3">
    <source>
        <dbReference type="ARBA" id="ARBA00023134"/>
    </source>
</evidence>
<feature type="binding site" evidence="4">
    <location>
        <begin position="24"/>
        <end position="31"/>
    </location>
    <ligand>
        <name>GTP</name>
        <dbReference type="ChEBI" id="CHEBI:37565"/>
    </ligand>
</feature>
<dbReference type="GO" id="GO:0005525">
    <property type="term" value="F:GTP binding"/>
    <property type="evidence" value="ECO:0007669"/>
    <property type="project" value="UniProtKB-KW"/>
</dbReference>
<evidence type="ECO:0000256" key="2">
    <source>
        <dbReference type="ARBA" id="ARBA00022741"/>
    </source>
</evidence>
<dbReference type="InterPro" id="IPR005225">
    <property type="entry name" value="Small_GTP-bd"/>
</dbReference>
<dbReference type="InterPro" id="IPR006689">
    <property type="entry name" value="Small_GTPase_ARF/SAR"/>
</dbReference>
<keyword evidence="5" id="KW-0460">Magnesium</keyword>
<evidence type="ECO:0000256" key="1">
    <source>
        <dbReference type="ARBA" id="ARBA00010290"/>
    </source>
</evidence>
<dbReference type="Proteomes" id="UP000193685">
    <property type="component" value="Unassembled WGS sequence"/>
</dbReference>
<organism evidence="7 8">
    <name type="scientific">Protomyces lactucae-debilis</name>
    <dbReference type="NCBI Taxonomy" id="2754530"/>
    <lineage>
        <taxon>Eukaryota</taxon>
        <taxon>Fungi</taxon>
        <taxon>Dikarya</taxon>
        <taxon>Ascomycota</taxon>
        <taxon>Taphrinomycotina</taxon>
        <taxon>Taphrinomycetes</taxon>
        <taxon>Taphrinales</taxon>
        <taxon>Protomycetaceae</taxon>
        <taxon>Protomyces</taxon>
    </lineage>
</organism>
<dbReference type="GeneID" id="63784103"/>
<dbReference type="GO" id="GO:0034067">
    <property type="term" value="P:protein localization to Golgi apparatus"/>
    <property type="evidence" value="ECO:0007669"/>
    <property type="project" value="TreeGrafter"/>
</dbReference>
<dbReference type="Gene3D" id="3.40.50.300">
    <property type="entry name" value="P-loop containing nucleotide triphosphate hydrolases"/>
    <property type="match status" value="1"/>
</dbReference>
<dbReference type="STRING" id="56484.A0A1Y2FSS5"/>
<dbReference type="SUPFAM" id="SSF52540">
    <property type="entry name" value="P-loop containing nucleoside triphosphate hydrolases"/>
    <property type="match status" value="1"/>
</dbReference>
<dbReference type="SMART" id="SM00178">
    <property type="entry name" value="SAR"/>
    <property type="match status" value="1"/>
</dbReference>
<evidence type="ECO:0000256" key="6">
    <source>
        <dbReference type="RuleBase" id="RU003925"/>
    </source>
</evidence>
<dbReference type="GO" id="GO:0046872">
    <property type="term" value="F:metal ion binding"/>
    <property type="evidence" value="ECO:0007669"/>
    <property type="project" value="UniProtKB-KW"/>
</dbReference>
<dbReference type="GO" id="GO:0003924">
    <property type="term" value="F:GTPase activity"/>
    <property type="evidence" value="ECO:0007669"/>
    <property type="project" value="InterPro"/>
</dbReference>
<dbReference type="GO" id="GO:0005794">
    <property type="term" value="C:Golgi apparatus"/>
    <property type="evidence" value="ECO:0007669"/>
    <property type="project" value="TreeGrafter"/>
</dbReference>
<reference evidence="7 8" key="1">
    <citation type="submission" date="2016-07" db="EMBL/GenBank/DDBJ databases">
        <title>Pervasive Adenine N6-methylation of Active Genes in Fungi.</title>
        <authorList>
            <consortium name="DOE Joint Genome Institute"/>
            <person name="Mondo S.J."/>
            <person name="Dannebaum R.O."/>
            <person name="Kuo R.C."/>
            <person name="Labutti K."/>
            <person name="Haridas S."/>
            <person name="Kuo A."/>
            <person name="Salamov A."/>
            <person name="Ahrendt S.R."/>
            <person name="Lipzen A."/>
            <person name="Sullivan W."/>
            <person name="Andreopoulos W.B."/>
            <person name="Clum A."/>
            <person name="Lindquist E."/>
            <person name="Daum C."/>
            <person name="Ramamoorthy G.K."/>
            <person name="Gryganskyi A."/>
            <person name="Culley D."/>
            <person name="Magnuson J.K."/>
            <person name="James T.Y."/>
            <person name="O'Malley M.A."/>
            <person name="Stajich J.E."/>
            <person name="Spatafora J.W."/>
            <person name="Visel A."/>
            <person name="Grigoriev I.V."/>
        </authorList>
    </citation>
    <scope>NUCLEOTIDE SEQUENCE [LARGE SCALE GENOMIC DNA]</scope>
    <source>
        <strain evidence="7 8">12-1054</strain>
    </source>
</reference>
<dbReference type="OrthoDB" id="414781at2759"/>
<protein>
    <submittedName>
        <fullName evidence="7">GTPase</fullName>
    </submittedName>
</protein>
<gene>
    <name evidence="7" type="ORF">BCR37DRAFT_343432</name>
</gene>
<dbReference type="Pfam" id="PF00025">
    <property type="entry name" value="Arf"/>
    <property type="match status" value="1"/>
</dbReference>
<evidence type="ECO:0000256" key="5">
    <source>
        <dbReference type="PIRSR" id="PIRSR606689-2"/>
    </source>
</evidence>